<reference evidence="2 3" key="1">
    <citation type="submission" date="2018-01" db="EMBL/GenBank/DDBJ databases">
        <title>The draft genome sequence of Halioglobus lutimaris HF004.</title>
        <authorList>
            <person name="Du Z.-J."/>
            <person name="Shi M.-J."/>
        </authorList>
    </citation>
    <scope>NUCLEOTIDE SEQUENCE [LARGE SCALE GENOMIC DNA]</scope>
    <source>
        <strain evidence="2 3">HF004</strain>
    </source>
</reference>
<evidence type="ECO:0000256" key="1">
    <source>
        <dbReference type="SAM" id="Phobius"/>
    </source>
</evidence>
<gene>
    <name evidence="2" type="ORF">C0039_03070</name>
</gene>
<keyword evidence="3" id="KW-1185">Reference proteome</keyword>
<feature type="transmembrane region" description="Helical" evidence="1">
    <location>
        <begin position="21"/>
        <end position="46"/>
    </location>
</feature>
<proteinExistence type="predicted"/>
<feature type="transmembrane region" description="Helical" evidence="1">
    <location>
        <begin position="186"/>
        <end position="219"/>
    </location>
</feature>
<dbReference type="OrthoDB" id="118685at2"/>
<evidence type="ECO:0000313" key="3">
    <source>
        <dbReference type="Proteomes" id="UP000235005"/>
    </source>
</evidence>
<comment type="caution">
    <text evidence="2">The sequence shown here is derived from an EMBL/GenBank/DDBJ whole genome shotgun (WGS) entry which is preliminary data.</text>
</comment>
<dbReference type="RefSeq" id="WP_076000580.1">
    <property type="nucleotide sequence ID" value="NZ_PKUS01000002.1"/>
</dbReference>
<keyword evidence="1" id="KW-1133">Transmembrane helix</keyword>
<sequence>MAATRSMRLFTLLQKELQEYRFSLLWTPLIIAGVLSVLMLLSVLLANRITAMGDTFLQVVMAEEMGISPVITISLEDDHDEDSSAQSSSAGGAAELRIQSLDEPLPEEDWNFDREWRFEPQQRDKPEYESEQVGSLNPALHLVHGLLLIVLVLVTVSYLLGCLFNDRKDRSILFWKSMPVSEWEEVLTRMAIALVVAPAIYIGVSLLLQLVFVLLAMLLVWRMELDPFDIILGNIRVADLLLKQIGGWVMTALWVAPAYGWLMLASAWARRAPFMVAFAPVVALMLLERLLLGSDFVLTAVSNHLPHFIGGQGTEVFYFHSLFWKQFDFFSLFAGLAFTAASLAACVYLRRYRFEL</sequence>
<keyword evidence="1" id="KW-0812">Transmembrane</keyword>
<accession>A0A2N5X6U6</accession>
<dbReference type="EMBL" id="PKUS01000002">
    <property type="protein sequence ID" value="PLW70204.1"/>
    <property type="molecule type" value="Genomic_DNA"/>
</dbReference>
<feature type="transmembrane region" description="Helical" evidence="1">
    <location>
        <begin position="245"/>
        <end position="265"/>
    </location>
</feature>
<keyword evidence="1" id="KW-0472">Membrane</keyword>
<protein>
    <submittedName>
        <fullName evidence="2">Uncharacterized protein</fullName>
    </submittedName>
</protein>
<name>A0A2N5X6U6_9GAMM</name>
<feature type="transmembrane region" description="Helical" evidence="1">
    <location>
        <begin position="329"/>
        <end position="349"/>
    </location>
</feature>
<dbReference type="AlphaFoldDB" id="A0A2N5X6U6"/>
<feature type="transmembrane region" description="Helical" evidence="1">
    <location>
        <begin position="272"/>
        <end position="292"/>
    </location>
</feature>
<evidence type="ECO:0000313" key="2">
    <source>
        <dbReference type="EMBL" id="PLW70204.1"/>
    </source>
</evidence>
<feature type="transmembrane region" description="Helical" evidence="1">
    <location>
        <begin position="142"/>
        <end position="165"/>
    </location>
</feature>
<dbReference type="Proteomes" id="UP000235005">
    <property type="component" value="Unassembled WGS sequence"/>
</dbReference>
<organism evidence="2 3">
    <name type="scientific">Pseudohalioglobus lutimaris</name>
    <dbReference type="NCBI Taxonomy" id="1737061"/>
    <lineage>
        <taxon>Bacteria</taxon>
        <taxon>Pseudomonadati</taxon>
        <taxon>Pseudomonadota</taxon>
        <taxon>Gammaproteobacteria</taxon>
        <taxon>Cellvibrionales</taxon>
        <taxon>Halieaceae</taxon>
        <taxon>Pseudohalioglobus</taxon>
    </lineage>
</organism>